<proteinExistence type="predicted"/>
<dbReference type="EMBL" id="JAATJV010278587">
    <property type="protein sequence ID" value="MBZ3876629.1"/>
    <property type="molecule type" value="Genomic_DNA"/>
</dbReference>
<gene>
    <name evidence="2" type="ORF">SUZIE_138895</name>
</gene>
<dbReference type="AlphaFoldDB" id="A0AA41SXE7"/>
<comment type="caution">
    <text evidence="2">The sequence shown here is derived from an EMBL/GenBank/DDBJ whole genome shotgun (WGS) entry which is preliminary data.</text>
</comment>
<feature type="transmembrane region" description="Helical" evidence="1">
    <location>
        <begin position="40"/>
        <end position="62"/>
    </location>
</feature>
<keyword evidence="1" id="KW-0472">Membrane</keyword>
<keyword evidence="3" id="KW-1185">Reference proteome</keyword>
<sequence length="97" mass="10973">MWEQEKEPKKEAHEVTKSKFGSYHGKSLWTHTQSWVVLKLLLPLLLLCVVDGLIACGGTAMLQQPLHPSVNIIYDNAVQGLCCHKILQWVLHTNAQQ</sequence>
<protein>
    <submittedName>
        <fullName evidence="2">Leucine-rich repeat-containing protein 59</fullName>
    </submittedName>
</protein>
<dbReference type="Proteomes" id="UP001166674">
    <property type="component" value="Unassembled WGS sequence"/>
</dbReference>
<reference evidence="2" key="1">
    <citation type="submission" date="2020-03" db="EMBL/GenBank/DDBJ databases">
        <title>Studies in the Genomics of Life Span.</title>
        <authorList>
            <person name="Glass D."/>
        </authorList>
    </citation>
    <scope>NUCLEOTIDE SEQUENCE</scope>
    <source>
        <strain evidence="2">SUZIE</strain>
        <tissue evidence="2">Muscle</tissue>
    </source>
</reference>
<name>A0AA41SXE7_SCICA</name>
<organism evidence="2 3">
    <name type="scientific">Sciurus carolinensis</name>
    <name type="common">Eastern gray squirrel</name>
    <dbReference type="NCBI Taxonomy" id="30640"/>
    <lineage>
        <taxon>Eukaryota</taxon>
        <taxon>Metazoa</taxon>
        <taxon>Chordata</taxon>
        <taxon>Craniata</taxon>
        <taxon>Vertebrata</taxon>
        <taxon>Euteleostomi</taxon>
        <taxon>Mammalia</taxon>
        <taxon>Eutheria</taxon>
        <taxon>Euarchontoglires</taxon>
        <taxon>Glires</taxon>
        <taxon>Rodentia</taxon>
        <taxon>Sciuromorpha</taxon>
        <taxon>Sciuridae</taxon>
        <taxon>Sciurinae</taxon>
        <taxon>Sciurini</taxon>
        <taxon>Sciurus</taxon>
    </lineage>
</organism>
<evidence type="ECO:0000256" key="1">
    <source>
        <dbReference type="SAM" id="Phobius"/>
    </source>
</evidence>
<accession>A0AA41SXE7</accession>
<evidence type="ECO:0000313" key="3">
    <source>
        <dbReference type="Proteomes" id="UP001166674"/>
    </source>
</evidence>
<evidence type="ECO:0000313" key="2">
    <source>
        <dbReference type="EMBL" id="MBZ3876629.1"/>
    </source>
</evidence>
<keyword evidence="1" id="KW-0812">Transmembrane</keyword>
<keyword evidence="1" id="KW-1133">Transmembrane helix</keyword>